<dbReference type="Gene3D" id="3.40.50.720">
    <property type="entry name" value="NAD(P)-binding Rossmann-like Domain"/>
    <property type="match status" value="1"/>
</dbReference>
<evidence type="ECO:0000313" key="2">
    <source>
        <dbReference type="EMBL" id="UVC17889.1"/>
    </source>
</evidence>
<dbReference type="Gene3D" id="3.90.180.10">
    <property type="entry name" value="Medium-chain alcohol dehydrogenases, catalytic domain"/>
    <property type="match status" value="1"/>
</dbReference>
<protein>
    <submittedName>
        <fullName evidence="2">Alcohol dehydrogenase catalytic domain-containing protein</fullName>
    </submittedName>
</protein>
<dbReference type="InterPro" id="IPR013154">
    <property type="entry name" value="ADH-like_N"/>
</dbReference>
<evidence type="ECO:0000313" key="3">
    <source>
        <dbReference type="Proteomes" id="UP001058098"/>
    </source>
</evidence>
<evidence type="ECO:0000259" key="1">
    <source>
        <dbReference type="SMART" id="SM00829"/>
    </source>
</evidence>
<feature type="domain" description="Enoyl reductase (ER)" evidence="1">
    <location>
        <begin position="4"/>
        <end position="302"/>
    </location>
</feature>
<dbReference type="Pfam" id="PF08240">
    <property type="entry name" value="ADH_N"/>
    <property type="match status" value="1"/>
</dbReference>
<dbReference type="InterPro" id="IPR050700">
    <property type="entry name" value="YIM1/Zinc_Alcohol_DH_Fams"/>
</dbReference>
<dbReference type="PANTHER" id="PTHR11695:SF294">
    <property type="entry name" value="RETICULON-4-INTERACTING PROTEIN 1, MITOCHONDRIAL"/>
    <property type="match status" value="1"/>
</dbReference>
<accession>A0ABY5R4Y6</accession>
<dbReference type="EMBL" id="CP062229">
    <property type="protein sequence ID" value="UVC17889.1"/>
    <property type="molecule type" value="Genomic_DNA"/>
</dbReference>
<organism evidence="2 3">
    <name type="scientific">Mesorhizobium onobrychidis</name>
    <dbReference type="NCBI Taxonomy" id="2775404"/>
    <lineage>
        <taxon>Bacteria</taxon>
        <taxon>Pseudomonadati</taxon>
        <taxon>Pseudomonadota</taxon>
        <taxon>Alphaproteobacteria</taxon>
        <taxon>Hyphomicrobiales</taxon>
        <taxon>Phyllobacteriaceae</taxon>
        <taxon>Mesorhizobium</taxon>
    </lineage>
</organism>
<gene>
    <name evidence="2" type="ORF">IHQ72_12790</name>
</gene>
<name>A0ABY5R4Y6_9HYPH</name>
<dbReference type="SMART" id="SM00829">
    <property type="entry name" value="PKS_ER"/>
    <property type="match status" value="1"/>
</dbReference>
<dbReference type="SUPFAM" id="SSF50129">
    <property type="entry name" value="GroES-like"/>
    <property type="match status" value="1"/>
</dbReference>
<sequence length="304" mass="32281">MAAASVNPIDVRRSEGYGRRLLSLIGAGTFPLVLGNDLAGTVTAVGSRVATFRIGDRVYGAKPASTAGTHASHVLVKAVHVLAVPEGVDLHALAAIPYSFTTMWLAVRGAGLSRENAAGKTVLVHGAAGALGTLATQMLSSWGARVTAIARKSNSKVCLEAGATEVVERTDELFVSLSRSFDATLNFATWEDDRALLGCLRDGALGHATTVHPMLGNFDRLGWLRGMLKTISQKKAHRRALPKGASNYAWVLFKPDKAALDDLRQFVEHSHVSLPIGLCKPLAAAGVAFDHVRKRQPGRVLLLP</sequence>
<dbReference type="RefSeq" id="WP_258122769.1">
    <property type="nucleotide sequence ID" value="NZ_CP062229.1"/>
</dbReference>
<dbReference type="InterPro" id="IPR020843">
    <property type="entry name" value="ER"/>
</dbReference>
<dbReference type="Proteomes" id="UP001058098">
    <property type="component" value="Chromosome"/>
</dbReference>
<dbReference type="InterPro" id="IPR036291">
    <property type="entry name" value="NAD(P)-bd_dom_sf"/>
</dbReference>
<reference evidence="2" key="1">
    <citation type="submission" date="2020-09" db="EMBL/GenBank/DDBJ databases">
        <title>Rhizobia associated with sainfoin plants.</title>
        <authorList>
            <person name="Asharfi S."/>
            <person name="Kuzmanovic N."/>
            <person name="Bunk B."/>
            <person name="Sproeer C."/>
            <person name="Becker M."/>
            <person name="Thuenen T."/>
        </authorList>
    </citation>
    <scope>NUCLEOTIDE SEQUENCE</scope>
    <source>
        <strain evidence="2">OM4</strain>
    </source>
</reference>
<dbReference type="InterPro" id="IPR011032">
    <property type="entry name" value="GroES-like_sf"/>
</dbReference>
<keyword evidence="3" id="KW-1185">Reference proteome</keyword>
<dbReference type="PANTHER" id="PTHR11695">
    <property type="entry name" value="ALCOHOL DEHYDROGENASE RELATED"/>
    <property type="match status" value="1"/>
</dbReference>
<dbReference type="SUPFAM" id="SSF51735">
    <property type="entry name" value="NAD(P)-binding Rossmann-fold domains"/>
    <property type="match status" value="1"/>
</dbReference>
<proteinExistence type="predicted"/>